<keyword evidence="10" id="KW-1185">Reference proteome</keyword>
<reference evidence="10" key="1">
    <citation type="submission" date="2016-10" db="EMBL/GenBank/DDBJ databases">
        <authorList>
            <person name="Varghese N."/>
            <person name="Submissions S."/>
        </authorList>
    </citation>
    <scope>NUCLEOTIDE SEQUENCE [LARGE SCALE GENOMIC DNA]</scope>
    <source>
        <strain evidence="10">DSM 26542</strain>
    </source>
</reference>
<dbReference type="Proteomes" id="UP000243887">
    <property type="component" value="Unassembled WGS sequence"/>
</dbReference>
<dbReference type="RefSeq" id="WP_177190180.1">
    <property type="nucleotide sequence ID" value="NZ_FORU01000006.1"/>
</dbReference>
<dbReference type="SUPFAM" id="SSF81345">
    <property type="entry name" value="ABC transporter involved in vitamin B12 uptake, BtuC"/>
    <property type="match status" value="1"/>
</dbReference>
<evidence type="ECO:0000256" key="8">
    <source>
        <dbReference type="SAM" id="Phobius"/>
    </source>
</evidence>
<comment type="subcellular location">
    <subcellularLocation>
        <location evidence="1">Cell membrane</location>
        <topology evidence="1">Multi-pass membrane protein</topology>
    </subcellularLocation>
</comment>
<evidence type="ECO:0000313" key="10">
    <source>
        <dbReference type="Proteomes" id="UP000243887"/>
    </source>
</evidence>
<name>A0A1I3QTR2_9FLAO</name>
<feature type="transmembrane region" description="Helical" evidence="8">
    <location>
        <begin position="62"/>
        <end position="79"/>
    </location>
</feature>
<feature type="transmembrane region" description="Helical" evidence="8">
    <location>
        <begin position="196"/>
        <end position="222"/>
    </location>
</feature>
<dbReference type="GO" id="GO:0005886">
    <property type="term" value="C:plasma membrane"/>
    <property type="evidence" value="ECO:0007669"/>
    <property type="project" value="UniProtKB-SubCell"/>
</dbReference>
<evidence type="ECO:0000313" key="9">
    <source>
        <dbReference type="EMBL" id="SFJ36497.1"/>
    </source>
</evidence>
<proteinExistence type="inferred from homology"/>
<dbReference type="AlphaFoldDB" id="A0A1I3QTR2"/>
<dbReference type="InterPro" id="IPR000522">
    <property type="entry name" value="ABC_transptr_permease_BtuC"/>
</dbReference>
<dbReference type="CDD" id="cd06550">
    <property type="entry name" value="TM_ABC_iron-siderophores_like"/>
    <property type="match status" value="1"/>
</dbReference>
<keyword evidence="5 8" id="KW-0812">Transmembrane</keyword>
<evidence type="ECO:0000256" key="1">
    <source>
        <dbReference type="ARBA" id="ARBA00004651"/>
    </source>
</evidence>
<dbReference type="GO" id="GO:0033214">
    <property type="term" value="P:siderophore-iron import into cell"/>
    <property type="evidence" value="ECO:0007669"/>
    <property type="project" value="TreeGrafter"/>
</dbReference>
<dbReference type="PANTHER" id="PTHR30472:SF41">
    <property type="entry name" value="TRANSPORT SYSTEM PERMEASE PROTEIN"/>
    <property type="match status" value="1"/>
</dbReference>
<dbReference type="STRING" id="1150112.SAMN04487893_10693"/>
<keyword evidence="7 8" id="KW-0472">Membrane</keyword>
<evidence type="ECO:0000256" key="5">
    <source>
        <dbReference type="ARBA" id="ARBA00022692"/>
    </source>
</evidence>
<evidence type="ECO:0000256" key="3">
    <source>
        <dbReference type="ARBA" id="ARBA00022448"/>
    </source>
</evidence>
<dbReference type="GO" id="GO:0022857">
    <property type="term" value="F:transmembrane transporter activity"/>
    <property type="evidence" value="ECO:0007669"/>
    <property type="project" value="InterPro"/>
</dbReference>
<dbReference type="InterPro" id="IPR037294">
    <property type="entry name" value="ABC_BtuC-like"/>
</dbReference>
<sequence length="337" mass="36366">MKSSKYDFLWILVPLLLLAIWGNVSLGAIKIPQKELFLTFMSESDVKSSWVYIIQQYRVPKMVVSILVGVSLSVSGLLMQTLFRNPMAGPYVLGLSSGAGLGVALVLLGSSLLPIYLQELFQSAYAVVIASIIGSLLLLFSILLLARSVSNSMTLLIIGLMFGSFANSMVAVLTYYSSAEELKRFTFWSLGNLGNLSWTFILIFGIVTFVGVVLSICSVKSLDALMLGERYASSMGISIKKARVIIILATGILAGVCTAFVGPIAFVGLAVPHISRLLFKVSNHKEMIIVSSLIGAILMLFCDALTQFPGQSFILPINAITSILGAPLVIGLLLRKR</sequence>
<feature type="transmembrane region" description="Helical" evidence="8">
    <location>
        <begin position="287"/>
        <end position="306"/>
    </location>
</feature>
<keyword evidence="4" id="KW-1003">Cell membrane</keyword>
<feature type="transmembrane region" description="Helical" evidence="8">
    <location>
        <begin position="123"/>
        <end position="146"/>
    </location>
</feature>
<accession>A0A1I3QTR2</accession>
<feature type="transmembrane region" description="Helical" evidence="8">
    <location>
        <begin position="153"/>
        <end position="176"/>
    </location>
</feature>
<dbReference type="PANTHER" id="PTHR30472">
    <property type="entry name" value="FERRIC ENTEROBACTIN TRANSPORT SYSTEM PERMEASE PROTEIN"/>
    <property type="match status" value="1"/>
</dbReference>
<feature type="transmembrane region" description="Helical" evidence="8">
    <location>
        <begin position="91"/>
        <end position="117"/>
    </location>
</feature>
<evidence type="ECO:0000256" key="2">
    <source>
        <dbReference type="ARBA" id="ARBA00007935"/>
    </source>
</evidence>
<dbReference type="EMBL" id="FORU01000006">
    <property type="protein sequence ID" value="SFJ36497.1"/>
    <property type="molecule type" value="Genomic_DNA"/>
</dbReference>
<keyword evidence="6 8" id="KW-1133">Transmembrane helix</keyword>
<protein>
    <submittedName>
        <fullName evidence="9">Iron complex transport system permease protein</fullName>
    </submittedName>
</protein>
<gene>
    <name evidence="9" type="ORF">SAMN04487893_10693</name>
</gene>
<evidence type="ECO:0000256" key="7">
    <source>
        <dbReference type="ARBA" id="ARBA00023136"/>
    </source>
</evidence>
<dbReference type="Pfam" id="PF01032">
    <property type="entry name" value="FecCD"/>
    <property type="match status" value="1"/>
</dbReference>
<feature type="transmembrane region" description="Helical" evidence="8">
    <location>
        <begin position="243"/>
        <end position="267"/>
    </location>
</feature>
<comment type="similarity">
    <text evidence="2">Belongs to the binding-protein-dependent transport system permease family. FecCD subfamily.</text>
</comment>
<feature type="transmembrane region" description="Helical" evidence="8">
    <location>
        <begin position="313"/>
        <end position="334"/>
    </location>
</feature>
<dbReference type="Gene3D" id="1.10.3470.10">
    <property type="entry name" value="ABC transporter involved in vitamin B12 uptake, BtuC"/>
    <property type="match status" value="1"/>
</dbReference>
<organism evidence="9 10">
    <name type="scientific">Myroides guanonis</name>
    <dbReference type="NCBI Taxonomy" id="1150112"/>
    <lineage>
        <taxon>Bacteria</taxon>
        <taxon>Pseudomonadati</taxon>
        <taxon>Bacteroidota</taxon>
        <taxon>Flavobacteriia</taxon>
        <taxon>Flavobacteriales</taxon>
        <taxon>Flavobacteriaceae</taxon>
        <taxon>Myroides</taxon>
    </lineage>
</organism>
<evidence type="ECO:0000256" key="4">
    <source>
        <dbReference type="ARBA" id="ARBA00022475"/>
    </source>
</evidence>
<keyword evidence="3" id="KW-0813">Transport</keyword>
<evidence type="ECO:0000256" key="6">
    <source>
        <dbReference type="ARBA" id="ARBA00022989"/>
    </source>
</evidence>